<dbReference type="Proteomes" id="UP001205861">
    <property type="component" value="Unassembled WGS sequence"/>
</dbReference>
<feature type="chain" id="PRO_5045484700" evidence="1">
    <location>
        <begin position="28"/>
        <end position="104"/>
    </location>
</feature>
<proteinExistence type="predicted"/>
<name>A0ABT2BL39_9BURK</name>
<organism evidence="2 3">
    <name type="scientific">Massilia solisilvae</name>
    <dbReference type="NCBI Taxonomy" id="1811225"/>
    <lineage>
        <taxon>Bacteria</taxon>
        <taxon>Pseudomonadati</taxon>
        <taxon>Pseudomonadota</taxon>
        <taxon>Betaproteobacteria</taxon>
        <taxon>Burkholderiales</taxon>
        <taxon>Oxalobacteraceae</taxon>
        <taxon>Telluria group</taxon>
        <taxon>Massilia</taxon>
    </lineage>
</organism>
<reference evidence="2 3" key="1">
    <citation type="submission" date="2022-08" db="EMBL/GenBank/DDBJ databases">
        <title>Reclassification of Massilia species as members of the genera Telluria, Duganella, Pseudoduganella, Mokoshia gen. nov. and Zemynaea gen. nov. using orthogonal and non-orthogonal genome-based approaches.</title>
        <authorList>
            <person name="Bowman J.P."/>
        </authorList>
    </citation>
    <scope>NUCLEOTIDE SEQUENCE [LARGE SCALE GENOMIC DNA]</scope>
    <source>
        <strain evidence="2 3">JCM 31607</strain>
    </source>
</reference>
<comment type="caution">
    <text evidence="2">The sequence shown here is derived from an EMBL/GenBank/DDBJ whole genome shotgun (WGS) entry which is preliminary data.</text>
</comment>
<evidence type="ECO:0000313" key="2">
    <source>
        <dbReference type="EMBL" id="MCS0609231.1"/>
    </source>
</evidence>
<keyword evidence="1" id="KW-0732">Signal</keyword>
<sequence length="104" mass="10906">MNTSYRFARAMLACAAVTAAGSSTLNAAEQANRAESPRRTVQANATWQGTGVSVGLGLFVCVAADGLWSHCEQGIQGITPFYGPQGFGKDEPNLSRRSSAALVR</sequence>
<keyword evidence="3" id="KW-1185">Reference proteome</keyword>
<gene>
    <name evidence="2" type="ORF">NX773_13750</name>
</gene>
<accession>A0ABT2BL39</accession>
<evidence type="ECO:0000256" key="1">
    <source>
        <dbReference type="SAM" id="SignalP"/>
    </source>
</evidence>
<feature type="signal peptide" evidence="1">
    <location>
        <begin position="1"/>
        <end position="27"/>
    </location>
</feature>
<evidence type="ECO:0000313" key="3">
    <source>
        <dbReference type="Proteomes" id="UP001205861"/>
    </source>
</evidence>
<dbReference type="EMBL" id="JANUGV010000003">
    <property type="protein sequence ID" value="MCS0609231.1"/>
    <property type="molecule type" value="Genomic_DNA"/>
</dbReference>
<protein>
    <submittedName>
        <fullName evidence="2">Uncharacterized protein</fullName>
    </submittedName>
</protein>
<dbReference type="RefSeq" id="WP_258856891.1">
    <property type="nucleotide sequence ID" value="NZ_JANUGV010000003.1"/>
</dbReference>
<dbReference type="Gene3D" id="2.60.120.430">
    <property type="entry name" value="Galactose-binding lectin"/>
    <property type="match status" value="1"/>
</dbReference>